<proteinExistence type="predicted"/>
<dbReference type="AlphaFoldDB" id="A0A1F8BCU8"/>
<accession>A0A1F8BCU8</accession>
<dbReference type="Proteomes" id="UP000177082">
    <property type="component" value="Unassembled WGS sequence"/>
</dbReference>
<dbReference type="EMBL" id="MGHF01000045">
    <property type="protein sequence ID" value="OGM61185.1"/>
    <property type="molecule type" value="Genomic_DNA"/>
</dbReference>
<organism evidence="1 2">
    <name type="scientific">Candidatus Woesebacteria bacterium RIFCSPLOWO2_01_FULL_39_21</name>
    <dbReference type="NCBI Taxonomy" id="1802519"/>
    <lineage>
        <taxon>Bacteria</taxon>
        <taxon>Candidatus Woeseibacteriota</taxon>
    </lineage>
</organism>
<protein>
    <submittedName>
        <fullName evidence="1">Uncharacterized protein</fullName>
    </submittedName>
</protein>
<dbReference type="STRING" id="1802519.A2961_00505"/>
<sequence>MKIWDDKGGVYETKPVTHLINKYLKLINISPKEFWVSKDIPIIFIRYILLFSIDDYKENNISLDNLSTIAGDLYWGNTKLWNPNNFFLLDSKLARLLDELSELSFNNWKGNKKYVSKTLKESFLYLKGNKDLIQKNHMKFNLLGEI</sequence>
<gene>
    <name evidence="1" type="ORF">A2961_00505</name>
</gene>
<evidence type="ECO:0000313" key="1">
    <source>
        <dbReference type="EMBL" id="OGM61185.1"/>
    </source>
</evidence>
<name>A0A1F8BCU8_9BACT</name>
<evidence type="ECO:0000313" key="2">
    <source>
        <dbReference type="Proteomes" id="UP000177082"/>
    </source>
</evidence>
<comment type="caution">
    <text evidence="1">The sequence shown here is derived from an EMBL/GenBank/DDBJ whole genome shotgun (WGS) entry which is preliminary data.</text>
</comment>
<reference evidence="1 2" key="1">
    <citation type="journal article" date="2016" name="Nat. Commun.">
        <title>Thousands of microbial genomes shed light on interconnected biogeochemical processes in an aquifer system.</title>
        <authorList>
            <person name="Anantharaman K."/>
            <person name="Brown C.T."/>
            <person name="Hug L.A."/>
            <person name="Sharon I."/>
            <person name="Castelle C.J."/>
            <person name="Probst A.J."/>
            <person name="Thomas B.C."/>
            <person name="Singh A."/>
            <person name="Wilkins M.J."/>
            <person name="Karaoz U."/>
            <person name="Brodie E.L."/>
            <person name="Williams K.H."/>
            <person name="Hubbard S.S."/>
            <person name="Banfield J.F."/>
        </authorList>
    </citation>
    <scope>NUCLEOTIDE SEQUENCE [LARGE SCALE GENOMIC DNA]</scope>
</reference>